<dbReference type="EMBL" id="QXFV01002222">
    <property type="protein sequence ID" value="KAE8990940.1"/>
    <property type="molecule type" value="Genomic_DNA"/>
</dbReference>
<dbReference type="Proteomes" id="UP000434957">
    <property type="component" value="Unassembled WGS sequence"/>
</dbReference>
<proteinExistence type="predicted"/>
<dbReference type="OrthoDB" id="167438at2759"/>
<evidence type="ECO:0000313" key="3">
    <source>
        <dbReference type="EMBL" id="KAE8990940.1"/>
    </source>
</evidence>
<dbReference type="EMBL" id="QXFU01002303">
    <property type="protein sequence ID" value="KAE8987605.1"/>
    <property type="molecule type" value="Genomic_DNA"/>
</dbReference>
<dbReference type="EMBL" id="QXFT01002357">
    <property type="protein sequence ID" value="KAE9299565.1"/>
    <property type="molecule type" value="Genomic_DNA"/>
</dbReference>
<dbReference type="Proteomes" id="UP000429607">
    <property type="component" value="Unassembled WGS sequence"/>
</dbReference>
<sequence length="279" mass="30852">MEGDIPTDFLQDLDLWLSQGGAVSPAINTHNLDASASNAGVPSLEAAVLTPTAPETSAATADSLIAALTDDSLPWTELTDAPSIAKAAQMLSASTPTPPTSQNEGKVKKPTRARKGRPPTKTSGSHPPQKKSKTNKSTSQRQKEELTYLKETAEQLEVELASLRQKNREELERQQREREHKELNGTTTVVTRTLDKSGTPAQPNVSLWERIARRQREEKATAEVENVKLREMVQSQMRLVKSFERLLRKRKIWDQLQENIDEFSDEASGTQQSSEKSAG</sequence>
<evidence type="ECO:0000313" key="5">
    <source>
        <dbReference type="Proteomes" id="UP000429607"/>
    </source>
</evidence>
<reference evidence="5 7" key="1">
    <citation type="submission" date="2018-09" db="EMBL/GenBank/DDBJ databases">
        <title>Genomic investigation of the strawberry pathogen Phytophthora fragariae indicates pathogenicity is determined by transcriptional variation in three key races.</title>
        <authorList>
            <person name="Adams T.M."/>
            <person name="Armitage A.D."/>
            <person name="Sobczyk M.K."/>
            <person name="Bates H.J."/>
            <person name="Dunwell J.M."/>
            <person name="Nellist C.F."/>
            <person name="Harrison R.J."/>
        </authorList>
    </citation>
    <scope>NUCLEOTIDE SEQUENCE [LARGE SCALE GENOMIC DNA]</scope>
    <source>
        <strain evidence="3 5">SCRP249</strain>
        <strain evidence="2 7">SCRP324</strain>
        <strain evidence="4 6">SCRP333</strain>
    </source>
</reference>
<evidence type="ECO:0000256" key="1">
    <source>
        <dbReference type="SAM" id="MobiDB-lite"/>
    </source>
</evidence>
<keyword evidence="6" id="KW-1185">Reference proteome</keyword>
<organism evidence="3 5">
    <name type="scientific">Phytophthora rubi</name>
    <dbReference type="NCBI Taxonomy" id="129364"/>
    <lineage>
        <taxon>Eukaryota</taxon>
        <taxon>Sar</taxon>
        <taxon>Stramenopiles</taxon>
        <taxon>Oomycota</taxon>
        <taxon>Peronosporomycetes</taxon>
        <taxon>Peronosporales</taxon>
        <taxon>Peronosporaceae</taxon>
        <taxon>Phytophthora</taxon>
    </lineage>
</organism>
<dbReference type="Proteomes" id="UP000435112">
    <property type="component" value="Unassembled WGS sequence"/>
</dbReference>
<evidence type="ECO:0000313" key="6">
    <source>
        <dbReference type="Proteomes" id="UP000434957"/>
    </source>
</evidence>
<gene>
    <name evidence="3" type="ORF">PR001_g21365</name>
    <name evidence="2" type="ORF">PR002_g22004</name>
    <name evidence="4" type="ORF">PR003_g22965</name>
</gene>
<evidence type="ECO:0000313" key="2">
    <source>
        <dbReference type="EMBL" id="KAE8987605.1"/>
    </source>
</evidence>
<feature type="region of interest" description="Disordered" evidence="1">
    <location>
        <begin position="90"/>
        <end position="143"/>
    </location>
</feature>
<protein>
    <submittedName>
        <fullName evidence="3">Uncharacterized protein</fullName>
    </submittedName>
</protein>
<comment type="caution">
    <text evidence="3">The sequence shown here is derived from an EMBL/GenBank/DDBJ whole genome shotgun (WGS) entry which is preliminary data.</text>
</comment>
<feature type="compositionally biased region" description="Basic residues" evidence="1">
    <location>
        <begin position="108"/>
        <end position="118"/>
    </location>
</feature>
<evidence type="ECO:0000313" key="7">
    <source>
        <dbReference type="Proteomes" id="UP000435112"/>
    </source>
</evidence>
<evidence type="ECO:0000313" key="4">
    <source>
        <dbReference type="EMBL" id="KAE9299565.1"/>
    </source>
</evidence>
<dbReference type="AlphaFoldDB" id="A0A6A3J8L0"/>
<accession>A0A6A3J8L0</accession>
<feature type="compositionally biased region" description="Polar residues" evidence="1">
    <location>
        <begin position="91"/>
        <end position="104"/>
    </location>
</feature>
<name>A0A6A3J8L0_9STRA</name>